<evidence type="ECO:0000256" key="8">
    <source>
        <dbReference type="ARBA" id="ARBA00023444"/>
    </source>
</evidence>
<keyword evidence="6" id="KW-0067">ATP-binding</keyword>
<evidence type="ECO:0000256" key="7">
    <source>
        <dbReference type="ARBA" id="ARBA00023171"/>
    </source>
</evidence>
<evidence type="ECO:0000313" key="13">
    <source>
        <dbReference type="Proteomes" id="UP001627408"/>
    </source>
</evidence>
<dbReference type="Proteomes" id="UP001627408">
    <property type="component" value="Unassembled WGS sequence"/>
</dbReference>
<accession>A0ABW8UYI2</accession>
<keyword evidence="4 12" id="KW-0436">Ligase</keyword>
<gene>
    <name evidence="12" type="ORF">ACERZ8_20860</name>
</gene>
<evidence type="ECO:0000256" key="2">
    <source>
        <dbReference type="ARBA" id="ARBA00012825"/>
    </source>
</evidence>
<evidence type="ECO:0000256" key="4">
    <source>
        <dbReference type="ARBA" id="ARBA00022598"/>
    </source>
</evidence>
<organism evidence="12 13">
    <name type="scientific">Tateyamaria armeniaca</name>
    <dbReference type="NCBI Taxonomy" id="2518930"/>
    <lineage>
        <taxon>Bacteria</taxon>
        <taxon>Pseudomonadati</taxon>
        <taxon>Pseudomonadota</taxon>
        <taxon>Alphaproteobacteria</taxon>
        <taxon>Rhodobacterales</taxon>
        <taxon>Roseobacteraceae</taxon>
        <taxon>Tateyamaria</taxon>
    </lineage>
</organism>
<dbReference type="CDD" id="cd10150">
    <property type="entry name" value="CobN_like"/>
    <property type="match status" value="1"/>
</dbReference>
<reference evidence="12 13" key="1">
    <citation type="submission" date="2024-08" db="EMBL/GenBank/DDBJ databases">
        <title>Tateyamaria sp. nov., isolated from marine algae.</title>
        <authorList>
            <person name="Choi B.J."/>
            <person name="Kim J.M."/>
            <person name="Lee J.K."/>
            <person name="Choi D.G."/>
            <person name="Bayburt H."/>
            <person name="Baek J.H."/>
            <person name="Han D.M."/>
            <person name="Jeon C.O."/>
        </authorList>
    </citation>
    <scope>NUCLEOTIDE SEQUENCE [LARGE SCALE GENOMIC DNA]</scope>
    <source>
        <strain evidence="12 13">KMU-156</strain>
    </source>
</reference>
<evidence type="ECO:0000256" key="5">
    <source>
        <dbReference type="ARBA" id="ARBA00022741"/>
    </source>
</evidence>
<dbReference type="EMBL" id="JBHDIY010000003">
    <property type="protein sequence ID" value="MFL4472213.1"/>
    <property type="molecule type" value="Genomic_DNA"/>
</dbReference>
<dbReference type="Pfam" id="PF11965">
    <property type="entry name" value="DUF3479"/>
    <property type="match status" value="1"/>
</dbReference>
<evidence type="ECO:0000259" key="11">
    <source>
        <dbReference type="Pfam" id="PF11965"/>
    </source>
</evidence>
<dbReference type="EC" id="6.6.1.1" evidence="2"/>
<dbReference type="PANTHER" id="PTHR44119:SF1">
    <property type="entry name" value="MAGNESIUM-CHELATASE SUBUNIT CHLH, CHLOROPLASTIC"/>
    <property type="match status" value="1"/>
</dbReference>
<dbReference type="Pfam" id="PF02514">
    <property type="entry name" value="CobN-Mg_chel"/>
    <property type="match status" value="1"/>
</dbReference>
<evidence type="ECO:0000313" key="12">
    <source>
        <dbReference type="EMBL" id="MFL4472213.1"/>
    </source>
</evidence>
<evidence type="ECO:0000259" key="10">
    <source>
        <dbReference type="Pfam" id="PF02514"/>
    </source>
</evidence>
<feature type="domain" description="Magnesium chelatase subunit H N-terminal" evidence="11">
    <location>
        <begin position="15"/>
        <end position="174"/>
    </location>
</feature>
<name>A0ABW8UYI2_9RHOB</name>
<comment type="similarity">
    <text evidence="1">Belongs to the Mg-chelatase subunit H family.</text>
</comment>
<evidence type="ECO:0000256" key="6">
    <source>
        <dbReference type="ARBA" id="ARBA00022840"/>
    </source>
</evidence>
<dbReference type="InterPro" id="IPR022571">
    <property type="entry name" value="Mg_chelatase_H_N"/>
</dbReference>
<evidence type="ECO:0000256" key="9">
    <source>
        <dbReference type="ARBA" id="ARBA00048693"/>
    </source>
</evidence>
<proteinExistence type="inferred from homology"/>
<dbReference type="RefSeq" id="WP_407594352.1">
    <property type="nucleotide sequence ID" value="NZ_JBHDIY010000003.1"/>
</dbReference>
<keyword evidence="5" id="KW-0547">Nucleotide-binding</keyword>
<dbReference type="PANTHER" id="PTHR44119">
    <property type="entry name" value="MAGNESIUM-CHELATASE SUBUNIT CHLH, CHLOROPLASTIC"/>
    <property type="match status" value="1"/>
</dbReference>
<keyword evidence="7" id="KW-0149">Chlorophyll biosynthesis</keyword>
<evidence type="ECO:0000256" key="1">
    <source>
        <dbReference type="ARBA" id="ARBA00010851"/>
    </source>
</evidence>
<keyword evidence="3" id="KW-0602">Photosynthesis</keyword>
<dbReference type="GO" id="GO:0016851">
    <property type="term" value="F:magnesium chelatase activity"/>
    <property type="evidence" value="ECO:0007669"/>
    <property type="project" value="UniProtKB-EC"/>
</dbReference>
<comment type="caution">
    <text evidence="12">The sequence shown here is derived from an EMBL/GenBank/DDBJ whole genome shotgun (WGS) entry which is preliminary data.</text>
</comment>
<protein>
    <recommendedName>
        <fullName evidence="2">magnesium chelatase</fullName>
        <ecNumber evidence="2">6.6.1.1</ecNumber>
    </recommendedName>
</protein>
<comment type="catalytic activity">
    <reaction evidence="9">
        <text>protoporphyrin IX + Mg(2+) + ATP + H2O = Mg-protoporphyrin IX + ADP + phosphate + 3 H(+)</text>
        <dbReference type="Rhea" id="RHEA:13961"/>
        <dbReference type="ChEBI" id="CHEBI:15377"/>
        <dbReference type="ChEBI" id="CHEBI:15378"/>
        <dbReference type="ChEBI" id="CHEBI:18420"/>
        <dbReference type="ChEBI" id="CHEBI:30616"/>
        <dbReference type="ChEBI" id="CHEBI:43474"/>
        <dbReference type="ChEBI" id="CHEBI:57306"/>
        <dbReference type="ChEBI" id="CHEBI:60492"/>
        <dbReference type="ChEBI" id="CHEBI:456216"/>
        <dbReference type="EC" id="6.6.1.1"/>
    </reaction>
</comment>
<dbReference type="InterPro" id="IPR003672">
    <property type="entry name" value="CobN/Mg_chltase"/>
</dbReference>
<dbReference type="NCBIfam" id="NF009942">
    <property type="entry name" value="PRK13405.1"/>
    <property type="match status" value="1"/>
</dbReference>
<evidence type="ECO:0000256" key="3">
    <source>
        <dbReference type="ARBA" id="ARBA00022531"/>
    </source>
</evidence>
<sequence>MRDETGITGRLPGYRVVIITLDSHAAGPAMRAMEQLTTDYPGLDLQVHAAAEWGESPDAFAAAEEAVRHGDIIIANLLFLEEHVARILPALQARRDQCDAMIGVIADAEVVRLTRMGTLDMTAPPSTMGKLMKRLRGSSKPSTESGAKKMAMLRRLPKILKFLPGKAQDLRAWFLVMQYWLGGSDDNVRAMVQFLLNRYATDTGWAKAPEAAAPIEYPDTGLYHPDLAQRITTDPADIPGPKDATLTIGLVMLRSYVLSADTAHYDGVIRAFEAKGMRVLPAFAGGLDARPAVDAYFHGKIDALVSLTGFSLVGGPAYNDNDAAVEMLTALDVPYLAAHALEFQTLGQWADSKGGLGPIETTMLVALPELDGAACPTVFGGRLGPEGCMGCNHACRPRVEAKAMVPCPERIEALAEKTRRLGDLRRKNNADKKVAIVLFGFPPNAGAVGTAAYLSVFESLFNTLNEMKARGYTVDVPETVDALRAQVLQGNAAQYGQEANVAAHVDADTIVRTSLHLAEIEAIWGPAPGRVQSDGRGVYVLGAEMGNIFVGVQPAFGYEGDPMRLLFEHGFAPTHAFATFYQWLRDTYLADAVLHFGMHGALEFMPGKQVGMGARDWPDRLIGEMPNIYLYAANNPSEASLAKRRSNAVTITHLTPPLATAGLYKGMAELKDSLTRWRAMPGTDSARADIETLIAEQAEAVDMGGIAPDALWLKLLETEDALIPDGLHVVGQPLSDAARAEYLDLMPHADDDARARVEALLREETELAGIMHALDARFTRPVAGGDLIRSPEMLPTGRNIHAFDPFRMPTAYACRDGAKQAELLLETHPTLPRSIALVLWGSDNIKSDGGPIAQALALMGCTPRFDSFGRLAGADLIPIEELGRPRIDVVMTLSGIFRDLLPLQSRMLAEAALKCAEADEPLDQNFIRAHALAYAEAQDVDLATAALRVFSNAEGAYGSNVNQLVDSSAFGDEDELADAYEARKSFAYGVDGKSAANPKLLQQALADVELAYQNLESVELGVTSVDHYFDTLGGIARAVKRARGSDAAVYIGDQTCGSAKVRTLKDQVALETRSRALNPKFFEGLLKHGSEGVRAIESHVTNTMGWSATTGQVDDWVYQRISETFVLDEDMRKRLADLNPTASSRMANRLLEASDRNYWAPDADTLAALQDAADALEDKLEGIAAE</sequence>
<comment type="pathway">
    <text evidence="8">Porphyrin-containing compound metabolism.</text>
</comment>
<feature type="domain" description="CobN/magnesium chelatase" evidence="10">
    <location>
        <begin position="178"/>
        <end position="759"/>
    </location>
</feature>
<keyword evidence="13" id="KW-1185">Reference proteome</keyword>